<reference evidence="1 2" key="1">
    <citation type="submission" date="2019-07" db="EMBL/GenBank/DDBJ databases">
        <title>De Novo Assembly of kiwifruit Actinidia rufa.</title>
        <authorList>
            <person name="Sugita-Konishi S."/>
            <person name="Sato K."/>
            <person name="Mori E."/>
            <person name="Abe Y."/>
            <person name="Kisaki G."/>
            <person name="Hamano K."/>
            <person name="Suezawa K."/>
            <person name="Otani M."/>
            <person name="Fukuda T."/>
            <person name="Manabe T."/>
            <person name="Gomi K."/>
            <person name="Tabuchi M."/>
            <person name="Akimitsu K."/>
            <person name="Kataoka I."/>
        </authorList>
    </citation>
    <scope>NUCLEOTIDE SEQUENCE [LARGE SCALE GENOMIC DNA]</scope>
    <source>
        <strain evidence="2">cv. Fuchu</strain>
    </source>
</reference>
<organism evidence="1 2">
    <name type="scientific">Actinidia rufa</name>
    <dbReference type="NCBI Taxonomy" id="165716"/>
    <lineage>
        <taxon>Eukaryota</taxon>
        <taxon>Viridiplantae</taxon>
        <taxon>Streptophyta</taxon>
        <taxon>Embryophyta</taxon>
        <taxon>Tracheophyta</taxon>
        <taxon>Spermatophyta</taxon>
        <taxon>Magnoliopsida</taxon>
        <taxon>eudicotyledons</taxon>
        <taxon>Gunneridae</taxon>
        <taxon>Pentapetalae</taxon>
        <taxon>asterids</taxon>
        <taxon>Ericales</taxon>
        <taxon>Actinidiaceae</taxon>
        <taxon>Actinidia</taxon>
    </lineage>
</organism>
<dbReference type="AlphaFoldDB" id="A0A7J0GEM7"/>
<protein>
    <submittedName>
        <fullName evidence="1">Carotenoid isomerase</fullName>
    </submittedName>
</protein>
<dbReference type="GO" id="GO:0016116">
    <property type="term" value="P:carotenoid metabolic process"/>
    <property type="evidence" value="ECO:0007669"/>
    <property type="project" value="InterPro"/>
</dbReference>
<sequence>MAPCTHATPNCKGMSEACLDNVANVQDSDDLKQMQGRNRAMSECEIVWTVNKERAINYGWRIGIGSGSGDVIGSLEGFLALKDSHEKQVAGSATRFSEMLEDMTMLSDALRERLNDVESEISLVKKIVAGSALGIDVSHKVKVGTPKSHRRYLALVNGTYGPMPRGTPKGLLGMTFNTTAIDGLYCVGETVAFPYKVLSQ</sequence>
<keyword evidence="1" id="KW-0413">Isomerase</keyword>
<keyword evidence="2" id="KW-1185">Reference proteome</keyword>
<dbReference type="Proteomes" id="UP000585474">
    <property type="component" value="Unassembled WGS sequence"/>
</dbReference>
<dbReference type="OrthoDB" id="7777654at2759"/>
<evidence type="ECO:0000313" key="2">
    <source>
        <dbReference type="Proteomes" id="UP000585474"/>
    </source>
</evidence>
<dbReference type="EMBL" id="BJWL01000020">
    <property type="protein sequence ID" value="GFZ09270.1"/>
    <property type="molecule type" value="Genomic_DNA"/>
</dbReference>
<dbReference type="InterPro" id="IPR045892">
    <property type="entry name" value="CrtISO-like"/>
</dbReference>
<accession>A0A7J0GEM7</accession>
<comment type="caution">
    <text evidence="1">The sequence shown here is derived from an EMBL/GenBank/DDBJ whole genome shotgun (WGS) entry which is preliminary data.</text>
</comment>
<evidence type="ECO:0000313" key="1">
    <source>
        <dbReference type="EMBL" id="GFZ09270.1"/>
    </source>
</evidence>
<dbReference type="GO" id="GO:0016853">
    <property type="term" value="F:isomerase activity"/>
    <property type="evidence" value="ECO:0007669"/>
    <property type="project" value="UniProtKB-KW"/>
</dbReference>
<proteinExistence type="predicted"/>
<dbReference type="PANTHER" id="PTHR46313">
    <property type="match status" value="1"/>
</dbReference>
<name>A0A7J0GEM7_9ERIC</name>
<dbReference type="PANTHER" id="PTHR46313:SF3">
    <property type="entry name" value="PROLYCOPENE ISOMERASE, CHLOROPLASTIC"/>
    <property type="match status" value="1"/>
</dbReference>
<gene>
    <name evidence="1" type="ORF">Acr_20g0010780</name>
</gene>